<dbReference type="Proteomes" id="UP000053593">
    <property type="component" value="Unassembled WGS sequence"/>
</dbReference>
<feature type="transmembrane region" description="Helical" evidence="1">
    <location>
        <begin position="26"/>
        <end position="48"/>
    </location>
</feature>
<organism evidence="2 3">
    <name type="scientific">Collybiopsis luxurians FD-317 M1</name>
    <dbReference type="NCBI Taxonomy" id="944289"/>
    <lineage>
        <taxon>Eukaryota</taxon>
        <taxon>Fungi</taxon>
        <taxon>Dikarya</taxon>
        <taxon>Basidiomycota</taxon>
        <taxon>Agaricomycotina</taxon>
        <taxon>Agaricomycetes</taxon>
        <taxon>Agaricomycetidae</taxon>
        <taxon>Agaricales</taxon>
        <taxon>Marasmiineae</taxon>
        <taxon>Omphalotaceae</taxon>
        <taxon>Collybiopsis</taxon>
        <taxon>Collybiopsis luxurians</taxon>
    </lineage>
</organism>
<keyword evidence="3" id="KW-1185">Reference proteome</keyword>
<keyword evidence="1" id="KW-1133">Transmembrane helix</keyword>
<dbReference type="EMBL" id="KN834808">
    <property type="protein sequence ID" value="KIK55248.1"/>
    <property type="molecule type" value="Genomic_DNA"/>
</dbReference>
<feature type="non-terminal residue" evidence="2">
    <location>
        <position position="1"/>
    </location>
</feature>
<accession>A0A0D0CJN4</accession>
<sequence>KDTKDHPPEIPLRERTSSREQLGRSLLLTSLVFFPSVAPITTSLILLLREVRLPFLVGRETRKNEYGFYAESL</sequence>
<evidence type="ECO:0000313" key="2">
    <source>
        <dbReference type="EMBL" id="KIK55248.1"/>
    </source>
</evidence>
<protein>
    <submittedName>
        <fullName evidence="2">Uncharacterized protein</fullName>
    </submittedName>
</protein>
<gene>
    <name evidence="2" type="ORF">GYMLUDRAFT_175844</name>
</gene>
<dbReference type="AlphaFoldDB" id="A0A0D0CJN4"/>
<evidence type="ECO:0000256" key="1">
    <source>
        <dbReference type="SAM" id="Phobius"/>
    </source>
</evidence>
<dbReference type="HOGENOM" id="CLU_191679_0_0_1"/>
<keyword evidence="1" id="KW-0812">Transmembrane</keyword>
<name>A0A0D0CJN4_9AGAR</name>
<reference evidence="2 3" key="1">
    <citation type="submission" date="2014-04" db="EMBL/GenBank/DDBJ databases">
        <title>Evolutionary Origins and Diversification of the Mycorrhizal Mutualists.</title>
        <authorList>
            <consortium name="DOE Joint Genome Institute"/>
            <consortium name="Mycorrhizal Genomics Consortium"/>
            <person name="Kohler A."/>
            <person name="Kuo A."/>
            <person name="Nagy L.G."/>
            <person name="Floudas D."/>
            <person name="Copeland A."/>
            <person name="Barry K.W."/>
            <person name="Cichocki N."/>
            <person name="Veneault-Fourrey C."/>
            <person name="LaButti K."/>
            <person name="Lindquist E.A."/>
            <person name="Lipzen A."/>
            <person name="Lundell T."/>
            <person name="Morin E."/>
            <person name="Murat C."/>
            <person name="Riley R."/>
            <person name="Ohm R."/>
            <person name="Sun H."/>
            <person name="Tunlid A."/>
            <person name="Henrissat B."/>
            <person name="Grigoriev I.V."/>
            <person name="Hibbett D.S."/>
            <person name="Martin F."/>
        </authorList>
    </citation>
    <scope>NUCLEOTIDE SEQUENCE [LARGE SCALE GENOMIC DNA]</scope>
    <source>
        <strain evidence="2 3">FD-317 M1</strain>
    </source>
</reference>
<keyword evidence="1" id="KW-0472">Membrane</keyword>
<proteinExistence type="predicted"/>
<evidence type="ECO:0000313" key="3">
    <source>
        <dbReference type="Proteomes" id="UP000053593"/>
    </source>
</evidence>